<dbReference type="Proteomes" id="UP001162734">
    <property type="component" value="Chromosome"/>
</dbReference>
<name>A0ABN6N522_9BACT</name>
<dbReference type="InterPro" id="IPR025297">
    <property type="entry name" value="DUF4159"/>
</dbReference>
<gene>
    <name evidence="2" type="ORF">AMPC_12490</name>
</gene>
<dbReference type="InterPro" id="IPR006311">
    <property type="entry name" value="TAT_signal"/>
</dbReference>
<accession>A0ABN6N522</accession>
<sequence>MRRRTFLGAALGGAAALALPRRARAFGDTARLVIGQIQHGGRWNPRPTGLRRLCWELVQRTSIEAGEDAAPVRLGQPGLHRTPMLYLSGDGALPPFPEPELAALRRHLQQGGFLLVDAADGSDGAGFDASVRRELARLLPASPLTRVAREHVLYKSFYLLDHQGGRVLAKPWLEAQVLNGRLAVVYSQNDLAGAWARGAFGDWEYECTPGGEPQRETAFRLGVNLAMYALCTDYKDDAVHLPFILRRRS</sequence>
<dbReference type="Gene3D" id="3.40.50.12140">
    <property type="entry name" value="Domain of unknown function DUF4159"/>
    <property type="match status" value="1"/>
</dbReference>
<dbReference type="RefSeq" id="WP_248345324.1">
    <property type="nucleotide sequence ID" value="NZ_AP025592.1"/>
</dbReference>
<organism evidence="2 3">
    <name type="scientific">Anaeromyxobacter paludicola</name>
    <dbReference type="NCBI Taxonomy" id="2918171"/>
    <lineage>
        <taxon>Bacteria</taxon>
        <taxon>Pseudomonadati</taxon>
        <taxon>Myxococcota</taxon>
        <taxon>Myxococcia</taxon>
        <taxon>Myxococcales</taxon>
        <taxon>Cystobacterineae</taxon>
        <taxon>Anaeromyxobacteraceae</taxon>
        <taxon>Anaeromyxobacter</taxon>
    </lineage>
</organism>
<dbReference type="Pfam" id="PF13709">
    <property type="entry name" value="DUF4159"/>
    <property type="match status" value="1"/>
</dbReference>
<feature type="domain" description="DUF4159" evidence="1">
    <location>
        <begin position="34"/>
        <end position="230"/>
    </location>
</feature>
<reference evidence="3" key="1">
    <citation type="journal article" date="2022" name="Int. J. Syst. Evol. Microbiol.">
        <title>Anaeromyxobacter oryzae sp. nov., Anaeromyxobacter diazotrophicus sp. nov. and Anaeromyxobacter paludicola sp. nov., isolated from paddy soils.</title>
        <authorList>
            <person name="Itoh H."/>
            <person name="Xu Z."/>
            <person name="Mise K."/>
            <person name="Masuda Y."/>
            <person name="Ushijima N."/>
            <person name="Hayakawa C."/>
            <person name="Shiratori Y."/>
            <person name="Senoo K."/>
        </authorList>
    </citation>
    <scope>NUCLEOTIDE SEQUENCE [LARGE SCALE GENOMIC DNA]</scope>
    <source>
        <strain evidence="3">Red630</strain>
    </source>
</reference>
<keyword evidence="3" id="KW-1185">Reference proteome</keyword>
<proteinExistence type="predicted"/>
<protein>
    <recommendedName>
        <fullName evidence="1">DUF4159 domain-containing protein</fullName>
    </recommendedName>
</protein>
<dbReference type="PROSITE" id="PS51318">
    <property type="entry name" value="TAT"/>
    <property type="match status" value="1"/>
</dbReference>
<dbReference type="EMBL" id="AP025592">
    <property type="protein sequence ID" value="BDG08136.1"/>
    <property type="molecule type" value="Genomic_DNA"/>
</dbReference>
<evidence type="ECO:0000259" key="1">
    <source>
        <dbReference type="Pfam" id="PF13709"/>
    </source>
</evidence>
<evidence type="ECO:0000313" key="2">
    <source>
        <dbReference type="EMBL" id="BDG08136.1"/>
    </source>
</evidence>
<evidence type="ECO:0000313" key="3">
    <source>
        <dbReference type="Proteomes" id="UP001162734"/>
    </source>
</evidence>